<evidence type="ECO:0000256" key="1">
    <source>
        <dbReference type="ARBA" id="ARBA00012104"/>
    </source>
</evidence>
<dbReference type="PATRIC" id="fig|1423772.3.peg.2148"/>
<keyword evidence="3" id="KW-0547">Nucleotide-binding</keyword>
<evidence type="ECO:0000259" key="6">
    <source>
        <dbReference type="Pfam" id="PF08543"/>
    </source>
</evidence>
<dbReference type="Proteomes" id="UP000051612">
    <property type="component" value="Unassembled WGS sequence"/>
</dbReference>
<evidence type="ECO:0000256" key="2">
    <source>
        <dbReference type="ARBA" id="ARBA00022679"/>
    </source>
</evidence>
<keyword evidence="4 7" id="KW-0418">Kinase</keyword>
<organism evidence="7 8">
    <name type="scientific">Ligilactobacillus murinus DSM 20452 = NBRC 14221</name>
    <dbReference type="NCBI Taxonomy" id="1423772"/>
    <lineage>
        <taxon>Bacteria</taxon>
        <taxon>Bacillati</taxon>
        <taxon>Bacillota</taxon>
        <taxon>Bacilli</taxon>
        <taxon>Lactobacillales</taxon>
        <taxon>Lactobacillaceae</taxon>
        <taxon>Ligilactobacillus</taxon>
    </lineage>
</organism>
<dbReference type="InterPro" id="IPR004625">
    <property type="entry name" value="PyrdxlKinase"/>
</dbReference>
<comment type="caution">
    <text evidence="7">The sequence shown here is derived from an EMBL/GenBank/DDBJ whole genome shotgun (WGS) entry which is preliminary data.</text>
</comment>
<dbReference type="RefSeq" id="WP_056958852.1">
    <property type="nucleotide sequence ID" value="NZ_AYYN01000052.1"/>
</dbReference>
<dbReference type="InterPro" id="IPR029056">
    <property type="entry name" value="Ribokinase-like"/>
</dbReference>
<evidence type="ECO:0000313" key="7">
    <source>
        <dbReference type="EMBL" id="KRM76002.1"/>
    </source>
</evidence>
<accession>A0A0R2BBS1</accession>
<dbReference type="SUPFAM" id="SSF53613">
    <property type="entry name" value="Ribokinase-like"/>
    <property type="match status" value="1"/>
</dbReference>
<protein>
    <recommendedName>
        <fullName evidence="1">pyridoxal kinase</fullName>
        <ecNumber evidence="1">2.7.1.35</ecNumber>
    </recommendedName>
</protein>
<name>A0A0R2BBS1_9LACO</name>
<evidence type="ECO:0000256" key="4">
    <source>
        <dbReference type="ARBA" id="ARBA00022777"/>
    </source>
</evidence>
<dbReference type="CDD" id="cd01173">
    <property type="entry name" value="pyridoxal_pyridoxamine_kinase"/>
    <property type="match status" value="1"/>
</dbReference>
<dbReference type="AlphaFoldDB" id="A0A0R2BBS1"/>
<evidence type="ECO:0000256" key="5">
    <source>
        <dbReference type="ARBA" id="ARBA00022840"/>
    </source>
</evidence>
<dbReference type="GO" id="GO:0008478">
    <property type="term" value="F:pyridoxal kinase activity"/>
    <property type="evidence" value="ECO:0007669"/>
    <property type="project" value="UniProtKB-EC"/>
</dbReference>
<sequence length="274" mass="30014">MQADVLIIQDLSCVGQVSMSVALPLLAAANLRPDVLPTALLSTHTGGFGENTYLDLSSEMSHILQHWQKLQLRFSAVYLGYLGARPLDVILSSLSVLKTPETLFLVDPVMADHGKLYRGFDMNYVAQMRKLVHHATIATPNLTEAQLLLDEALTTSPLAIAEARQLLVRFATKFKLETAILTGIDCGDKIAVIGYEMGKTWILTRPKLAGNYFGTGDLFASAFLAGIMKGKAVKAAADLAMEFIFQAIKLTPTPRDQRFGVDYARALPYLLEKL</sequence>
<evidence type="ECO:0000256" key="3">
    <source>
        <dbReference type="ARBA" id="ARBA00022741"/>
    </source>
</evidence>
<proteinExistence type="predicted"/>
<dbReference type="PANTHER" id="PTHR10534:SF2">
    <property type="entry name" value="PYRIDOXAL KINASE"/>
    <property type="match status" value="1"/>
</dbReference>
<keyword evidence="5" id="KW-0067">ATP-binding</keyword>
<dbReference type="GO" id="GO:0009443">
    <property type="term" value="P:pyridoxal 5'-phosphate salvage"/>
    <property type="evidence" value="ECO:0007669"/>
    <property type="project" value="InterPro"/>
</dbReference>
<dbReference type="EC" id="2.7.1.35" evidence="1"/>
<keyword evidence="2" id="KW-0808">Transferase</keyword>
<feature type="domain" description="Pyridoxamine kinase/Phosphomethylpyrimidine kinase" evidence="6">
    <location>
        <begin position="95"/>
        <end position="252"/>
    </location>
</feature>
<dbReference type="InterPro" id="IPR013749">
    <property type="entry name" value="PM/HMP-P_kinase-1"/>
</dbReference>
<dbReference type="PANTHER" id="PTHR10534">
    <property type="entry name" value="PYRIDOXAL KINASE"/>
    <property type="match status" value="1"/>
</dbReference>
<dbReference type="GO" id="GO:0005524">
    <property type="term" value="F:ATP binding"/>
    <property type="evidence" value="ECO:0007669"/>
    <property type="project" value="UniProtKB-KW"/>
</dbReference>
<dbReference type="GO" id="GO:0005829">
    <property type="term" value="C:cytosol"/>
    <property type="evidence" value="ECO:0007669"/>
    <property type="project" value="TreeGrafter"/>
</dbReference>
<gene>
    <name evidence="7" type="ORF">FC48_GL002011</name>
</gene>
<reference evidence="7 8" key="1">
    <citation type="journal article" date="2015" name="Genome Announc.">
        <title>Expanding the biotechnology potential of lactobacilli through comparative genomics of 213 strains and associated genera.</title>
        <authorList>
            <person name="Sun Z."/>
            <person name="Harris H.M."/>
            <person name="McCann A."/>
            <person name="Guo C."/>
            <person name="Argimon S."/>
            <person name="Zhang W."/>
            <person name="Yang X."/>
            <person name="Jeffery I.B."/>
            <person name="Cooney J.C."/>
            <person name="Kagawa T.F."/>
            <person name="Liu W."/>
            <person name="Song Y."/>
            <person name="Salvetti E."/>
            <person name="Wrobel A."/>
            <person name="Rasinkangas P."/>
            <person name="Parkhill J."/>
            <person name="Rea M.C."/>
            <person name="O'Sullivan O."/>
            <person name="Ritari J."/>
            <person name="Douillard F.P."/>
            <person name="Paul Ross R."/>
            <person name="Yang R."/>
            <person name="Briner A.E."/>
            <person name="Felis G.E."/>
            <person name="de Vos W.M."/>
            <person name="Barrangou R."/>
            <person name="Klaenhammer T.R."/>
            <person name="Caufield P.W."/>
            <person name="Cui Y."/>
            <person name="Zhang H."/>
            <person name="O'Toole P.W."/>
        </authorList>
    </citation>
    <scope>NUCLEOTIDE SEQUENCE [LARGE SCALE GENOMIC DNA]</scope>
    <source>
        <strain evidence="7 8">DSM 20452</strain>
    </source>
</reference>
<dbReference type="Gene3D" id="3.40.1190.20">
    <property type="match status" value="1"/>
</dbReference>
<evidence type="ECO:0000313" key="8">
    <source>
        <dbReference type="Proteomes" id="UP000051612"/>
    </source>
</evidence>
<dbReference type="EMBL" id="AYYN01000052">
    <property type="protein sequence ID" value="KRM76002.1"/>
    <property type="molecule type" value="Genomic_DNA"/>
</dbReference>
<dbReference type="NCBIfam" id="NF005491">
    <property type="entry name" value="PRK07105.1"/>
    <property type="match status" value="1"/>
</dbReference>
<dbReference type="Pfam" id="PF08543">
    <property type="entry name" value="Phos_pyr_kin"/>
    <property type="match status" value="1"/>
</dbReference>